<sequence length="134" mass="15193">MLEALQLDRFVGIPYCPRHMDCADLAILVQRDLFGREVVLAGKRLRPLDLQAQAKVIAAYCVELGVRIDRPQDGDAVLMRDFCQQQAGHIGTFFFINYAPHVLHTSHKLGASVLHRVQDLQGYGLVVEGFYRWN</sequence>
<keyword evidence="2" id="KW-1185">Reference proteome</keyword>
<proteinExistence type="predicted"/>
<dbReference type="Proteomes" id="UP000029549">
    <property type="component" value="Unassembled WGS sequence"/>
</dbReference>
<comment type="caution">
    <text evidence="1">The sequence shown here is derived from an EMBL/GenBank/DDBJ whole genome shotgun (WGS) entry which is preliminary data.</text>
</comment>
<dbReference type="RefSeq" id="WP_034396298.1">
    <property type="nucleotide sequence ID" value="NZ_AWTM01000122.1"/>
</dbReference>
<evidence type="ECO:0000313" key="2">
    <source>
        <dbReference type="Proteomes" id="UP000029549"/>
    </source>
</evidence>
<evidence type="ECO:0008006" key="3">
    <source>
        <dbReference type="Google" id="ProtNLM"/>
    </source>
</evidence>
<accession>A0A0E3BQ02</accession>
<evidence type="ECO:0000313" key="1">
    <source>
        <dbReference type="EMBL" id="KGH06928.1"/>
    </source>
</evidence>
<protein>
    <recommendedName>
        <fullName evidence="3">NlpC/P60 domain-containing protein</fullName>
    </recommendedName>
</protein>
<gene>
    <name evidence="1" type="ORF">P608_21610</name>
</gene>
<name>A0A0E3BQ02_9BURK</name>
<dbReference type="EMBL" id="AWTP01000139">
    <property type="protein sequence ID" value="KGH06928.1"/>
    <property type="molecule type" value="Genomic_DNA"/>
</dbReference>
<organism evidence="1 2">
    <name type="scientific">Comamonas thiooxydans</name>
    <dbReference type="NCBI Taxonomy" id="363952"/>
    <lineage>
        <taxon>Bacteria</taxon>
        <taxon>Pseudomonadati</taxon>
        <taxon>Pseudomonadota</taxon>
        <taxon>Betaproteobacteria</taxon>
        <taxon>Burkholderiales</taxon>
        <taxon>Comamonadaceae</taxon>
        <taxon>Comamonas</taxon>
    </lineage>
</organism>
<reference evidence="1 2" key="1">
    <citation type="submission" date="2013-09" db="EMBL/GenBank/DDBJ databases">
        <title>High correlation between genotypes and phenotypes of environmental bacteria Comamonas testosteroni strains.</title>
        <authorList>
            <person name="Liu L."/>
            <person name="Zhu W."/>
            <person name="Xia X."/>
            <person name="Xu B."/>
            <person name="Luo M."/>
            <person name="Wang G."/>
        </authorList>
    </citation>
    <scope>NUCLEOTIDE SEQUENCE [LARGE SCALE GENOMIC DNA]</scope>
    <source>
        <strain evidence="1 2">DF2</strain>
    </source>
</reference>
<dbReference type="AlphaFoldDB" id="A0A0E3BQ02"/>